<evidence type="ECO:0000313" key="2">
    <source>
        <dbReference type="Proteomes" id="UP000567246"/>
    </source>
</evidence>
<gene>
    <name evidence="1" type="ORF">HDA33_000261</name>
</gene>
<organism evidence="1 2">
    <name type="scientific">Micrococcus endophyticus</name>
    <dbReference type="NCBI Taxonomy" id="455343"/>
    <lineage>
        <taxon>Bacteria</taxon>
        <taxon>Bacillati</taxon>
        <taxon>Actinomycetota</taxon>
        <taxon>Actinomycetes</taxon>
        <taxon>Micrococcales</taxon>
        <taxon>Micrococcaceae</taxon>
        <taxon>Micrococcus</taxon>
    </lineage>
</organism>
<accession>A0A7W9N057</accession>
<name>A0A7W9N057_9MICC</name>
<evidence type="ECO:0000313" key="1">
    <source>
        <dbReference type="EMBL" id="MBB5847697.1"/>
    </source>
</evidence>
<dbReference type="Proteomes" id="UP000567246">
    <property type="component" value="Unassembled WGS sequence"/>
</dbReference>
<dbReference type="AlphaFoldDB" id="A0A7W9N057"/>
<reference evidence="1 2" key="1">
    <citation type="submission" date="2020-08" db="EMBL/GenBank/DDBJ databases">
        <title>Sequencing the genomes of 1000 actinobacteria strains.</title>
        <authorList>
            <person name="Klenk H.-P."/>
        </authorList>
    </citation>
    <scope>NUCLEOTIDE SEQUENCE [LARGE SCALE GENOMIC DNA]</scope>
    <source>
        <strain evidence="1 2">DSM 17945</strain>
    </source>
</reference>
<sequence length="351" mass="39665">MKAHIAHIADAHVGNRYIVSMSDAERAHFNNLILLCKPHHDLVDKVSPEKYSIEDLTRWKKVRENIYFSSAGIIPSGDSQAQILERESRNALESLGNFSSDALDDFIDVMGNFIRSLPDDPDFERAAVREIAEMKWSPDAAWWARKRDAVLFFIRQSRVVSTEIESVLSKFFASKGFPKSANALAASPSLARILESYGLFSAFEEEIVESVRAVIQNRVAALALAQLIFGQGAYIDTKWDTSSLTEGQIRDGMLPRHLFDVVLPDLRFNFRVYATRRTLDVYGLDRGFYFPEDLGVALVDPPAWWVYLVPSACSQLVWSRWRLRNNEGAYKEVLNIVSRLDATKGWQAGAA</sequence>
<proteinExistence type="predicted"/>
<protein>
    <recommendedName>
        <fullName evidence="3">HNH endonuclease</fullName>
    </recommendedName>
</protein>
<comment type="caution">
    <text evidence="1">The sequence shown here is derived from an EMBL/GenBank/DDBJ whole genome shotgun (WGS) entry which is preliminary data.</text>
</comment>
<evidence type="ECO:0008006" key="3">
    <source>
        <dbReference type="Google" id="ProtNLM"/>
    </source>
</evidence>
<keyword evidence="2" id="KW-1185">Reference proteome</keyword>
<dbReference type="EMBL" id="JACHMW010000001">
    <property type="protein sequence ID" value="MBB5847697.1"/>
    <property type="molecule type" value="Genomic_DNA"/>
</dbReference>